<dbReference type="InterPro" id="IPR029063">
    <property type="entry name" value="SAM-dependent_MTases_sf"/>
</dbReference>
<dbReference type="PIRSF" id="PIRSF003085">
    <property type="entry name" value="CMAS"/>
    <property type="match status" value="1"/>
</dbReference>
<dbReference type="RefSeq" id="WP_009518396.1">
    <property type="nucleotide sequence ID" value="NZ_CCAE010000035.1"/>
</dbReference>
<dbReference type="GO" id="GO:0008610">
    <property type="term" value="P:lipid biosynthetic process"/>
    <property type="evidence" value="ECO:0007669"/>
    <property type="project" value="InterPro"/>
</dbReference>
<dbReference type="PANTHER" id="PTHR43667:SF2">
    <property type="entry name" value="FATTY ACID C-METHYL TRANSFERASE"/>
    <property type="match status" value="1"/>
</dbReference>
<gene>
    <name evidence="7" type="ORF">BN948_03513</name>
</gene>
<evidence type="ECO:0000313" key="8">
    <source>
        <dbReference type="Proteomes" id="UP000028878"/>
    </source>
</evidence>
<evidence type="ECO:0000256" key="2">
    <source>
        <dbReference type="ARBA" id="ARBA00022603"/>
    </source>
</evidence>
<keyword evidence="3 7" id="KW-0808">Transferase</keyword>
<feature type="active site" evidence="6">
    <location>
        <position position="384"/>
    </location>
</feature>
<accession>A0A1L1PSP7</accession>
<evidence type="ECO:0000256" key="3">
    <source>
        <dbReference type="ARBA" id="ARBA00022679"/>
    </source>
</evidence>
<evidence type="ECO:0000256" key="1">
    <source>
        <dbReference type="ARBA" id="ARBA00010815"/>
    </source>
</evidence>
<keyword evidence="5" id="KW-0443">Lipid metabolism</keyword>
<dbReference type="InterPro" id="IPR003333">
    <property type="entry name" value="CMAS"/>
</dbReference>
<keyword evidence="8" id="KW-1185">Reference proteome</keyword>
<dbReference type="EC" id="2.1.1.-" evidence="7"/>
<keyword evidence="2 7" id="KW-0489">Methyltransferase</keyword>
<dbReference type="CDD" id="cd02440">
    <property type="entry name" value="AdoMet_MTases"/>
    <property type="match status" value="1"/>
</dbReference>
<dbReference type="AlphaFoldDB" id="A0A1L1PSP7"/>
<dbReference type="GO" id="GO:0032259">
    <property type="term" value="P:methylation"/>
    <property type="evidence" value="ECO:0007669"/>
    <property type="project" value="UniProtKB-KW"/>
</dbReference>
<sequence length="406" mass="45787">MNTSTSTAPTPDASRVWSPLQWLLSRTRHGRLALGLPNGRTLDILGSEPGPQASLQLRRWRALHRLFLQGDLGLALAFRDGDWDTPDLLALLEFGLANEAAWGSLLDGSRPARWLARLAHRLRANSRRGSRHNIAFHYDLGNGFYRQWLDDSMLYSSALFSEAPDDTLEAAQARRLDRILQMLDTPPGGEVLEIGCGWGTLAATLAQRHGARVTGLTLSSEQLAFARERGQAWGVADQLDLRLQDYRDVQGQYDRIVSIEMIEAVGEAWWPTYFNTLRQRLKPGGVAVLQAITIADDRFESYRQGADFIQRCIFPGGMLPSPRVLREHAARAGFEIEEEQCFGESYARTLAEWRRRFLAAWPAIQAQGFDEAFRRLWLYYLCYCEAGFLGGRVDVGLYRLRLSDSA</sequence>
<evidence type="ECO:0000256" key="5">
    <source>
        <dbReference type="ARBA" id="ARBA00023098"/>
    </source>
</evidence>
<dbReference type="Pfam" id="PF02353">
    <property type="entry name" value="CMAS"/>
    <property type="match status" value="1"/>
</dbReference>
<name>A0A1L1PSP7_HYDIT</name>
<keyword evidence="4" id="KW-0949">S-adenosyl-L-methionine</keyword>
<dbReference type="Gene3D" id="3.40.50.150">
    <property type="entry name" value="Vaccinia Virus protein VP39"/>
    <property type="match status" value="1"/>
</dbReference>
<proteinExistence type="inferred from homology"/>
<dbReference type="PANTHER" id="PTHR43667">
    <property type="entry name" value="CYCLOPROPANE-FATTY-ACYL-PHOSPHOLIPID SYNTHASE"/>
    <property type="match status" value="1"/>
</dbReference>
<dbReference type="GO" id="GO:0008168">
    <property type="term" value="F:methyltransferase activity"/>
    <property type="evidence" value="ECO:0007669"/>
    <property type="project" value="UniProtKB-KW"/>
</dbReference>
<protein>
    <submittedName>
        <fullName evidence="7">Cyclopropane-fatty-acyl-phospholipid synthase</fullName>
        <ecNumber evidence="7">2.1.1.-</ecNumber>
    </submittedName>
</protein>
<dbReference type="EMBL" id="CCAE010000035">
    <property type="protein sequence ID" value="CDN89076.1"/>
    <property type="molecule type" value="Genomic_DNA"/>
</dbReference>
<evidence type="ECO:0000313" key="7">
    <source>
        <dbReference type="EMBL" id="CDN89076.1"/>
    </source>
</evidence>
<evidence type="ECO:0000256" key="4">
    <source>
        <dbReference type="ARBA" id="ARBA00022691"/>
    </source>
</evidence>
<organism evidence="7 8">
    <name type="scientific">Hydrogenophaga intermedia</name>
    <dbReference type="NCBI Taxonomy" id="65786"/>
    <lineage>
        <taxon>Bacteria</taxon>
        <taxon>Pseudomonadati</taxon>
        <taxon>Pseudomonadota</taxon>
        <taxon>Betaproteobacteria</taxon>
        <taxon>Burkholderiales</taxon>
        <taxon>Comamonadaceae</taxon>
        <taxon>Hydrogenophaga</taxon>
    </lineage>
</organism>
<dbReference type="SUPFAM" id="SSF53335">
    <property type="entry name" value="S-adenosyl-L-methionine-dependent methyltransferases"/>
    <property type="match status" value="1"/>
</dbReference>
<dbReference type="InterPro" id="IPR050723">
    <property type="entry name" value="CFA/CMAS"/>
</dbReference>
<reference evidence="8" key="1">
    <citation type="submission" date="2014-11" db="EMBL/GenBank/DDBJ databases">
        <title>Draft genome sequence of Hydrogenophaga intermedia S1.</title>
        <authorList>
            <person name="Gan H.M."/>
            <person name="Chew T.H."/>
            <person name="Stolz A."/>
        </authorList>
    </citation>
    <scope>NUCLEOTIDE SEQUENCE [LARGE SCALE GENOMIC DNA]</scope>
    <source>
        <strain evidence="8">S1</strain>
    </source>
</reference>
<comment type="similarity">
    <text evidence="1">Belongs to the CFA/CMAS family.</text>
</comment>
<dbReference type="Proteomes" id="UP000028878">
    <property type="component" value="Unassembled WGS sequence"/>
</dbReference>
<evidence type="ECO:0000256" key="6">
    <source>
        <dbReference type="PIRSR" id="PIRSR003085-1"/>
    </source>
</evidence>